<keyword evidence="7" id="KW-1185">Reference proteome</keyword>
<dbReference type="Proteomes" id="UP000095283">
    <property type="component" value="Unplaced"/>
</dbReference>
<keyword evidence="3 6" id="KW-0812">Transmembrane</keyword>
<comment type="subcellular location">
    <subcellularLocation>
        <location evidence="1">Membrane</location>
        <topology evidence="1">Multi-pass membrane protein</topology>
    </subcellularLocation>
</comment>
<feature type="transmembrane region" description="Helical" evidence="6">
    <location>
        <begin position="641"/>
        <end position="663"/>
    </location>
</feature>
<feature type="transmembrane region" description="Helical" evidence="6">
    <location>
        <begin position="49"/>
        <end position="69"/>
    </location>
</feature>
<feature type="transmembrane region" description="Helical" evidence="6">
    <location>
        <begin position="218"/>
        <end position="238"/>
    </location>
</feature>
<dbReference type="InterPro" id="IPR007881">
    <property type="entry name" value="UNC-50"/>
</dbReference>
<dbReference type="WBParaSite" id="Hba_10543">
    <property type="protein sequence ID" value="Hba_10543"/>
    <property type="gene ID" value="Hba_10543"/>
</dbReference>
<proteinExistence type="inferred from homology"/>
<dbReference type="PANTHER" id="PTHR12841:SF6">
    <property type="entry name" value="PROTEIN UNC-50 HOMOLOG"/>
    <property type="match status" value="1"/>
</dbReference>
<feature type="transmembrane region" description="Helical" evidence="6">
    <location>
        <begin position="488"/>
        <end position="507"/>
    </location>
</feature>
<dbReference type="InterPro" id="IPR019422">
    <property type="entry name" value="7TM_GPCR_serpentine_rcpt_Srh"/>
</dbReference>
<dbReference type="Pfam" id="PF10318">
    <property type="entry name" value="7TM_GPCR_Srh"/>
    <property type="match status" value="1"/>
</dbReference>
<keyword evidence="4 6" id="KW-1133">Transmembrane helix</keyword>
<keyword evidence="5 6" id="KW-0472">Membrane</keyword>
<feature type="transmembrane region" description="Helical" evidence="6">
    <location>
        <begin position="563"/>
        <end position="586"/>
    </location>
</feature>
<feature type="transmembrane region" description="Helical" evidence="6">
    <location>
        <begin position="445"/>
        <end position="467"/>
    </location>
</feature>
<evidence type="ECO:0000256" key="1">
    <source>
        <dbReference type="ARBA" id="ARBA00004141"/>
    </source>
</evidence>
<feature type="transmembrane region" description="Helical" evidence="6">
    <location>
        <begin position="15"/>
        <end position="37"/>
    </location>
</feature>
<dbReference type="PANTHER" id="PTHR12841">
    <property type="entry name" value="PROTEIN UNC-50 HOMOLOG"/>
    <property type="match status" value="1"/>
</dbReference>
<dbReference type="Pfam" id="PF05216">
    <property type="entry name" value="UNC-50"/>
    <property type="match status" value="1"/>
</dbReference>
<evidence type="ECO:0000256" key="4">
    <source>
        <dbReference type="ARBA" id="ARBA00022989"/>
    </source>
</evidence>
<protein>
    <submittedName>
        <fullName evidence="8">Serpentine receptor class gamma</fullName>
    </submittedName>
</protein>
<evidence type="ECO:0000313" key="7">
    <source>
        <dbReference type="Proteomes" id="UP000095283"/>
    </source>
</evidence>
<evidence type="ECO:0000313" key="8">
    <source>
        <dbReference type="WBParaSite" id="Hba_10543"/>
    </source>
</evidence>
<dbReference type="AlphaFoldDB" id="A0A1I7WZE0"/>
<evidence type="ECO:0000256" key="2">
    <source>
        <dbReference type="ARBA" id="ARBA00006293"/>
    </source>
</evidence>
<comment type="similarity">
    <text evidence="2">Belongs to the unc-50 family.</text>
</comment>
<dbReference type="GO" id="GO:0000139">
    <property type="term" value="C:Golgi membrane"/>
    <property type="evidence" value="ECO:0007669"/>
    <property type="project" value="TreeGrafter"/>
</dbReference>
<evidence type="ECO:0000256" key="3">
    <source>
        <dbReference type="ARBA" id="ARBA00022692"/>
    </source>
</evidence>
<sequence>MDNFTLFDDHNDALLLFYNINSPVCIFLNLLAIYLIVFKSSKKMGEYRWYLLHYQIWVSAFDIFVNVLFQPAFFFPISAGTGHGFLITKVGFPTCTCVYIYLFLPWGIFCSIASLFFYRHQSIVEKQYKVSHKKLISCLFLLLFGVALLQFISFLLSEVDPSLWPELLRKVFKMKIIFIYIIILSKTQKLWNYWKFLIFTTCLLRLSSRYTLQLITQSLFYGVAIPSLLVYSPSVIIYMRIFDGRLGLQILNDILMMMLSVYGVVATIFLIFCNTSYREFLSEKLRKFAASRKRCPLESSESTGINGNPQVPSLVNSTRAGELPSQSSNCSADFSIFVILCNRLETVALSTASYSASSSWVCDGLSSNNDFKASVFAVRDVPECCRSLTSKSPGSLIWRNKVHEKCFCLNKVPNLRWISNLLLGKCYIFSFNHKRCIGIFCIENVSFIIIHCMYNMTFFVMSSRPYFFYNIIREIYIITKDQFARDDPAFLVLLSLSLFFSSVFYAVALHLSTWGFIKFFFWVIFIDCIGIGLIVATSIWWLSNRFLRKVKDQDVEWGYCFDVHLNAFFPMLILLHVLLPIIYTQFVDSIRFFPILLGNTIWFMAAMYYVYITFLGYTVRYICIRLLPFAALPILHKTQVFLYPITFLFILWVATVTAGWNVSRSAMGFYHYRAESHDIHHLGF</sequence>
<feature type="transmembrane region" description="Helical" evidence="6">
    <location>
        <begin position="519"/>
        <end position="542"/>
    </location>
</feature>
<feature type="transmembrane region" description="Helical" evidence="6">
    <location>
        <begin position="250"/>
        <end position="272"/>
    </location>
</feature>
<name>A0A1I7WZE0_HETBA</name>
<organism evidence="7 8">
    <name type="scientific">Heterorhabditis bacteriophora</name>
    <name type="common">Entomopathogenic nematode worm</name>
    <dbReference type="NCBI Taxonomy" id="37862"/>
    <lineage>
        <taxon>Eukaryota</taxon>
        <taxon>Metazoa</taxon>
        <taxon>Ecdysozoa</taxon>
        <taxon>Nematoda</taxon>
        <taxon>Chromadorea</taxon>
        <taxon>Rhabditida</taxon>
        <taxon>Rhabditina</taxon>
        <taxon>Rhabditomorpha</taxon>
        <taxon>Strongyloidea</taxon>
        <taxon>Heterorhabditidae</taxon>
        <taxon>Heterorhabditis</taxon>
    </lineage>
</organism>
<feature type="transmembrane region" description="Helical" evidence="6">
    <location>
        <begin position="98"/>
        <end position="118"/>
    </location>
</feature>
<evidence type="ECO:0000256" key="6">
    <source>
        <dbReference type="SAM" id="Phobius"/>
    </source>
</evidence>
<evidence type="ECO:0000256" key="5">
    <source>
        <dbReference type="ARBA" id="ARBA00023136"/>
    </source>
</evidence>
<reference evidence="8" key="1">
    <citation type="submission" date="2016-11" db="UniProtKB">
        <authorList>
            <consortium name="WormBaseParasite"/>
        </authorList>
    </citation>
    <scope>IDENTIFICATION</scope>
</reference>
<feature type="transmembrane region" description="Helical" evidence="6">
    <location>
        <begin position="592"/>
        <end position="611"/>
    </location>
</feature>
<feature type="transmembrane region" description="Helical" evidence="6">
    <location>
        <begin position="138"/>
        <end position="155"/>
    </location>
</feature>
<accession>A0A1I7WZE0</accession>